<protein>
    <submittedName>
        <fullName evidence="3">Uncharacterized protein</fullName>
    </submittedName>
</protein>
<evidence type="ECO:0000256" key="1">
    <source>
        <dbReference type="SAM" id="Coils"/>
    </source>
</evidence>
<keyword evidence="4" id="KW-1185">Reference proteome</keyword>
<comment type="caution">
    <text evidence="3">The sequence shown here is derived from an EMBL/GenBank/DDBJ whole genome shotgun (WGS) entry which is preliminary data.</text>
</comment>
<sequence length="321" mass="37795">MSEIRIKEVMEEIYHKLQNGDTRLSDEQAETYKDILMKLWKSTEDEAPFELGNIDKEIISMLGFFENALIRGNEKTANQILAAVTEGIHFARLPIAGATSQEQEKIRKKREENLHRLNLLIKFQDYYDELQIKINAMQEKQDEYLAEIDLAEKDVDTYQDERSYYEQKVSRVISGKEKLTSDVKEFVNKMNRLADAKNNYKRYKLLQQLLAERSQTLLNSIHTINQIAFGSVEILGQETIDDLKNTMDRFEQNIQDQKQQNKELKKITRRMDDILDNAIDNDDESYQRSEELAADQKRWKQMNQSQNEKKRGQTDVEVRTL</sequence>
<evidence type="ECO:0000313" key="4">
    <source>
        <dbReference type="Proteomes" id="UP001446032"/>
    </source>
</evidence>
<dbReference type="EMBL" id="JBBMEI010000001">
    <property type="protein sequence ID" value="MEQ2356774.1"/>
    <property type="molecule type" value="Genomic_DNA"/>
</dbReference>
<dbReference type="RefSeq" id="WP_302247409.1">
    <property type="nucleotide sequence ID" value="NZ_JBBMEI010000001.1"/>
</dbReference>
<keyword evidence="1" id="KW-0175">Coiled coil</keyword>
<dbReference type="Proteomes" id="UP001446032">
    <property type="component" value="Unassembled WGS sequence"/>
</dbReference>
<feature type="coiled-coil region" evidence="1">
    <location>
        <begin position="240"/>
        <end position="277"/>
    </location>
</feature>
<name>A0ABV1AIG0_9FIRM</name>
<feature type="compositionally biased region" description="Basic and acidic residues" evidence="2">
    <location>
        <begin position="307"/>
        <end position="321"/>
    </location>
</feature>
<feature type="region of interest" description="Disordered" evidence="2">
    <location>
        <begin position="293"/>
        <end position="321"/>
    </location>
</feature>
<reference evidence="3 4" key="1">
    <citation type="submission" date="2024-03" db="EMBL/GenBank/DDBJ databases">
        <title>Human intestinal bacterial collection.</title>
        <authorList>
            <person name="Pauvert C."/>
            <person name="Hitch T.C.A."/>
            <person name="Clavel T."/>
        </authorList>
    </citation>
    <scope>NUCLEOTIDE SEQUENCE [LARGE SCALE GENOMIC DNA]</scope>
    <source>
        <strain evidence="3 4">CLA-AA-H95</strain>
    </source>
</reference>
<proteinExistence type="predicted"/>
<evidence type="ECO:0000256" key="2">
    <source>
        <dbReference type="SAM" id="MobiDB-lite"/>
    </source>
</evidence>
<gene>
    <name evidence="3" type="ORF">WMO75_00210</name>
</gene>
<evidence type="ECO:0000313" key="3">
    <source>
        <dbReference type="EMBL" id="MEQ2356774.1"/>
    </source>
</evidence>
<feature type="coiled-coil region" evidence="1">
    <location>
        <begin position="127"/>
        <end position="196"/>
    </location>
</feature>
<accession>A0ABV1AIG0</accession>
<organism evidence="3 4">
    <name type="scientific">Blautia intestinihominis</name>
    <dbReference type="NCBI Taxonomy" id="3133152"/>
    <lineage>
        <taxon>Bacteria</taxon>
        <taxon>Bacillati</taxon>
        <taxon>Bacillota</taxon>
        <taxon>Clostridia</taxon>
        <taxon>Lachnospirales</taxon>
        <taxon>Lachnospiraceae</taxon>
        <taxon>Blautia</taxon>
    </lineage>
</organism>